<dbReference type="InterPro" id="IPR013118">
    <property type="entry name" value="Mannitol_DH_C"/>
</dbReference>
<comment type="caution">
    <text evidence="5">The sequence shown here is derived from an EMBL/GenBank/DDBJ whole genome shotgun (WGS) entry which is preliminary data.</text>
</comment>
<dbReference type="SUPFAM" id="SSF51735">
    <property type="entry name" value="NAD(P)-binding Rossmann-fold domains"/>
    <property type="match status" value="1"/>
</dbReference>
<reference evidence="5 6" key="1">
    <citation type="journal article" date="2015" name="Genome Announc.">
        <title>Expanding the biotechnology potential of lactobacilli through comparative genomics of 213 strains and associated genera.</title>
        <authorList>
            <person name="Sun Z."/>
            <person name="Harris H.M."/>
            <person name="McCann A."/>
            <person name="Guo C."/>
            <person name="Argimon S."/>
            <person name="Zhang W."/>
            <person name="Yang X."/>
            <person name="Jeffery I.B."/>
            <person name="Cooney J.C."/>
            <person name="Kagawa T.F."/>
            <person name="Liu W."/>
            <person name="Song Y."/>
            <person name="Salvetti E."/>
            <person name="Wrobel A."/>
            <person name="Rasinkangas P."/>
            <person name="Parkhill J."/>
            <person name="Rea M.C."/>
            <person name="O'Sullivan O."/>
            <person name="Ritari J."/>
            <person name="Douillard F.P."/>
            <person name="Paul Ross R."/>
            <person name="Yang R."/>
            <person name="Briner A.E."/>
            <person name="Felis G.E."/>
            <person name="de Vos W.M."/>
            <person name="Barrangou R."/>
            <person name="Klaenhammer T.R."/>
            <person name="Caufield P.W."/>
            <person name="Cui Y."/>
            <person name="Zhang H."/>
            <person name="O'Toole P.W."/>
        </authorList>
    </citation>
    <scope>NUCLEOTIDE SEQUENCE [LARGE SCALE GENOMIC DNA]</scope>
    <source>
        <strain evidence="5 6">DSM 17758</strain>
    </source>
</reference>
<keyword evidence="1" id="KW-0560">Oxidoreductase</keyword>
<dbReference type="PANTHER" id="PTHR43362:SF1">
    <property type="entry name" value="MANNITOL DEHYDROGENASE 2-RELATED"/>
    <property type="match status" value="1"/>
</dbReference>
<dbReference type="Pfam" id="PF01232">
    <property type="entry name" value="Mannitol_dh"/>
    <property type="match status" value="1"/>
</dbReference>
<gene>
    <name evidence="5" type="ORF">FC15_GL000059</name>
</gene>
<dbReference type="PATRIC" id="fig|1423735.3.peg.59"/>
<sequence length="539" mass="60914">MVKLTDNYLEAPEIFEQAQIKYPTYDQNDIIKLTQEKPQWVHFGGGNLFRCFHAKIAHDLINQGELKTGVIVAETYDENVINEAYIPFSNRMLQVVMDEKGGYQKTLLASVAQSLYYNQQNPSGWQALRHIFEQSSLQLVTMSITEKGYQLTDINGELTAAAKADITHDPEVAQTNMGAIARLLLARFKAGRYPIAMVSTDNFSENGQKFQEGILTIAKGWVKQQLAPTEFLNYLTDPDQVSFPWSMIDRITPNPSEQVAKVLHDSGFEDTTIIHTPKHTNIAPFGNTEVTYYLVIEDQFPNGRPPLENAGVILTDRQTVNDVDQMKVTACLNPLHTALAIFGSLLGYQSIADEMTNPDLVNLIKRLGYQEALPVVKNPGIIQPKAFIDEVIERRLPNKNIPDTPQRIASDTSQKIPVRYGVTIKHYLDNKRSLDSLRAIPLVFAGWCRYLMAIDDQGEAFIPSLDPLYEQLHEYVKSIKLGQSTSVHTYLQPILTNQQIFGFDLYEIQLGKKVEHYFEQMIQGPGAIMRTIQTVMEDN</sequence>
<feature type="domain" description="Mannitol dehydrogenase C-terminal" evidence="4">
    <location>
        <begin position="325"/>
        <end position="521"/>
    </location>
</feature>
<dbReference type="InterPro" id="IPR050988">
    <property type="entry name" value="Mannitol_DH/Oxidoreductase"/>
</dbReference>
<feature type="domain" description="Mannitol dehydrogenase N-terminal" evidence="3">
    <location>
        <begin position="40"/>
        <end position="308"/>
    </location>
</feature>
<dbReference type="InterPro" id="IPR013328">
    <property type="entry name" value="6PGD_dom2"/>
</dbReference>
<dbReference type="SUPFAM" id="SSF48179">
    <property type="entry name" value="6-phosphogluconate dehydrogenase C-terminal domain-like"/>
    <property type="match status" value="1"/>
</dbReference>
<dbReference type="GO" id="GO:0008926">
    <property type="term" value="F:mannitol-1-phosphate 5-dehydrogenase activity"/>
    <property type="evidence" value="ECO:0007669"/>
    <property type="project" value="UniProtKB-EC"/>
</dbReference>
<protein>
    <submittedName>
        <fullName evidence="5">Mannitol dehydrogenase domain-containing protein</fullName>
    </submittedName>
</protein>
<evidence type="ECO:0000256" key="2">
    <source>
        <dbReference type="ARBA" id="ARBA00048615"/>
    </source>
</evidence>
<dbReference type="Gene3D" id="3.40.50.720">
    <property type="entry name" value="NAD(P)-binding Rossmann-like Domain"/>
    <property type="match status" value="1"/>
</dbReference>
<evidence type="ECO:0000313" key="5">
    <source>
        <dbReference type="EMBL" id="KRM13073.1"/>
    </source>
</evidence>
<keyword evidence="6" id="KW-1185">Reference proteome</keyword>
<name>A0A0R1W5I7_9LACO</name>
<dbReference type="InterPro" id="IPR013131">
    <property type="entry name" value="Mannitol_DH_N"/>
</dbReference>
<evidence type="ECO:0000259" key="4">
    <source>
        <dbReference type="Pfam" id="PF08125"/>
    </source>
</evidence>
<dbReference type="EMBL" id="AZFX01000009">
    <property type="protein sequence ID" value="KRM13073.1"/>
    <property type="molecule type" value="Genomic_DNA"/>
</dbReference>
<comment type="catalytic activity">
    <reaction evidence="2">
        <text>D-mannitol 1-phosphate + NAD(+) = beta-D-fructose 6-phosphate + NADH + H(+)</text>
        <dbReference type="Rhea" id="RHEA:19661"/>
        <dbReference type="ChEBI" id="CHEBI:15378"/>
        <dbReference type="ChEBI" id="CHEBI:57540"/>
        <dbReference type="ChEBI" id="CHEBI:57634"/>
        <dbReference type="ChEBI" id="CHEBI:57945"/>
        <dbReference type="ChEBI" id="CHEBI:61381"/>
        <dbReference type="EC" id="1.1.1.17"/>
    </reaction>
</comment>
<proteinExistence type="predicted"/>
<dbReference type="RefSeq" id="WP_057823303.1">
    <property type="nucleotide sequence ID" value="NZ_AZFX01000009.1"/>
</dbReference>
<accession>A0A0R1W5I7</accession>
<dbReference type="STRING" id="1423735.FC15_GL000059"/>
<dbReference type="InterPro" id="IPR008927">
    <property type="entry name" value="6-PGluconate_DH-like_C_sf"/>
</dbReference>
<dbReference type="Gene3D" id="1.10.1040.10">
    <property type="entry name" value="N-(1-d-carboxylethyl)-l-norvaline Dehydrogenase, domain 2"/>
    <property type="match status" value="1"/>
</dbReference>
<evidence type="ECO:0000259" key="3">
    <source>
        <dbReference type="Pfam" id="PF01232"/>
    </source>
</evidence>
<dbReference type="Pfam" id="PF08125">
    <property type="entry name" value="Mannitol_dh_C"/>
    <property type="match status" value="1"/>
</dbReference>
<organism evidence="5 6">
    <name type="scientific">Lapidilactobacillus concavus DSM 17758</name>
    <dbReference type="NCBI Taxonomy" id="1423735"/>
    <lineage>
        <taxon>Bacteria</taxon>
        <taxon>Bacillati</taxon>
        <taxon>Bacillota</taxon>
        <taxon>Bacilli</taxon>
        <taxon>Lactobacillales</taxon>
        <taxon>Lactobacillaceae</taxon>
        <taxon>Lapidilactobacillus</taxon>
    </lineage>
</organism>
<dbReference type="OrthoDB" id="271711at2"/>
<dbReference type="AlphaFoldDB" id="A0A0R1W5I7"/>
<dbReference type="Proteomes" id="UP000051315">
    <property type="component" value="Unassembled WGS sequence"/>
</dbReference>
<evidence type="ECO:0000313" key="6">
    <source>
        <dbReference type="Proteomes" id="UP000051315"/>
    </source>
</evidence>
<dbReference type="InterPro" id="IPR036291">
    <property type="entry name" value="NAD(P)-bd_dom_sf"/>
</dbReference>
<evidence type="ECO:0000256" key="1">
    <source>
        <dbReference type="ARBA" id="ARBA00023002"/>
    </source>
</evidence>
<dbReference type="PANTHER" id="PTHR43362">
    <property type="entry name" value="MANNITOL DEHYDROGENASE DSF1-RELATED"/>
    <property type="match status" value="1"/>
</dbReference>